<protein>
    <submittedName>
        <fullName evidence="2">Uncharacterized protein</fullName>
    </submittedName>
</protein>
<gene>
    <name evidence="2" type="ORF">PISMIDRAFT_671891</name>
</gene>
<proteinExistence type="predicted"/>
<reference evidence="2 3" key="1">
    <citation type="submission" date="2014-04" db="EMBL/GenBank/DDBJ databases">
        <authorList>
            <consortium name="DOE Joint Genome Institute"/>
            <person name="Kuo A."/>
            <person name="Kohler A."/>
            <person name="Costa M.D."/>
            <person name="Nagy L.G."/>
            <person name="Floudas D."/>
            <person name="Copeland A."/>
            <person name="Barry K.W."/>
            <person name="Cichocki N."/>
            <person name="Veneault-Fourrey C."/>
            <person name="LaButti K."/>
            <person name="Lindquist E.A."/>
            <person name="Lipzen A."/>
            <person name="Lundell T."/>
            <person name="Morin E."/>
            <person name="Murat C."/>
            <person name="Sun H."/>
            <person name="Tunlid A."/>
            <person name="Henrissat B."/>
            <person name="Grigoriev I.V."/>
            <person name="Hibbett D.S."/>
            <person name="Martin F."/>
            <person name="Nordberg H.P."/>
            <person name="Cantor M.N."/>
            <person name="Hua S.X."/>
        </authorList>
    </citation>
    <scope>NUCLEOTIDE SEQUENCE [LARGE SCALE GENOMIC DNA]</scope>
    <source>
        <strain evidence="2 3">441</strain>
    </source>
</reference>
<organism evidence="2 3">
    <name type="scientific">Pisolithus microcarpus 441</name>
    <dbReference type="NCBI Taxonomy" id="765257"/>
    <lineage>
        <taxon>Eukaryota</taxon>
        <taxon>Fungi</taxon>
        <taxon>Dikarya</taxon>
        <taxon>Basidiomycota</taxon>
        <taxon>Agaricomycotina</taxon>
        <taxon>Agaricomycetes</taxon>
        <taxon>Agaricomycetidae</taxon>
        <taxon>Boletales</taxon>
        <taxon>Sclerodermatineae</taxon>
        <taxon>Pisolithaceae</taxon>
        <taxon>Pisolithus</taxon>
    </lineage>
</organism>
<dbReference type="AlphaFoldDB" id="A0A0C9ZKK0"/>
<dbReference type="Proteomes" id="UP000054018">
    <property type="component" value="Unassembled WGS sequence"/>
</dbReference>
<keyword evidence="1" id="KW-0812">Transmembrane</keyword>
<dbReference type="HOGENOM" id="CLU_136926_0_0_1"/>
<evidence type="ECO:0000256" key="1">
    <source>
        <dbReference type="SAM" id="Phobius"/>
    </source>
</evidence>
<dbReference type="OrthoDB" id="2548432at2759"/>
<evidence type="ECO:0000313" key="2">
    <source>
        <dbReference type="EMBL" id="KIK29906.1"/>
    </source>
</evidence>
<keyword evidence="1" id="KW-0472">Membrane</keyword>
<feature type="transmembrane region" description="Helical" evidence="1">
    <location>
        <begin position="37"/>
        <end position="61"/>
    </location>
</feature>
<sequence length="139" mass="15380">MSARIRQIFYISAANFVFPLMFNIVLITTVATNQFTVIGGMFSLINNYVTVMGVLCATVWFSRSERVRTPNEPLSDDLFSRNPNFRRVYDTGGTCGSETVVVGNVKRFATPDMADFDAGRVTDCKQATTLTEGDSHSTV</sequence>
<dbReference type="EMBL" id="KN833688">
    <property type="protein sequence ID" value="KIK29906.1"/>
    <property type="molecule type" value="Genomic_DNA"/>
</dbReference>
<evidence type="ECO:0000313" key="3">
    <source>
        <dbReference type="Proteomes" id="UP000054018"/>
    </source>
</evidence>
<reference evidence="3" key="2">
    <citation type="submission" date="2015-01" db="EMBL/GenBank/DDBJ databases">
        <title>Evolutionary Origins and Diversification of the Mycorrhizal Mutualists.</title>
        <authorList>
            <consortium name="DOE Joint Genome Institute"/>
            <consortium name="Mycorrhizal Genomics Consortium"/>
            <person name="Kohler A."/>
            <person name="Kuo A."/>
            <person name="Nagy L.G."/>
            <person name="Floudas D."/>
            <person name="Copeland A."/>
            <person name="Barry K.W."/>
            <person name="Cichocki N."/>
            <person name="Veneault-Fourrey C."/>
            <person name="LaButti K."/>
            <person name="Lindquist E.A."/>
            <person name="Lipzen A."/>
            <person name="Lundell T."/>
            <person name="Morin E."/>
            <person name="Murat C."/>
            <person name="Riley R."/>
            <person name="Ohm R."/>
            <person name="Sun H."/>
            <person name="Tunlid A."/>
            <person name="Henrissat B."/>
            <person name="Grigoriev I.V."/>
            <person name="Hibbett D.S."/>
            <person name="Martin F."/>
        </authorList>
    </citation>
    <scope>NUCLEOTIDE SEQUENCE [LARGE SCALE GENOMIC DNA]</scope>
    <source>
        <strain evidence="3">441</strain>
    </source>
</reference>
<accession>A0A0C9ZKK0</accession>
<keyword evidence="1" id="KW-1133">Transmembrane helix</keyword>
<name>A0A0C9ZKK0_9AGAM</name>
<keyword evidence="3" id="KW-1185">Reference proteome</keyword>
<feature type="transmembrane region" description="Helical" evidence="1">
    <location>
        <begin position="7"/>
        <end position="31"/>
    </location>
</feature>